<feature type="domain" description="Major facilitator superfamily (MFS) profile" evidence="9">
    <location>
        <begin position="58"/>
        <end position="494"/>
    </location>
</feature>
<protein>
    <submittedName>
        <fullName evidence="10">General substrate transporter</fullName>
    </submittedName>
</protein>
<feature type="transmembrane region" description="Helical" evidence="8">
    <location>
        <begin position="149"/>
        <end position="171"/>
    </location>
</feature>
<feature type="transmembrane region" description="Helical" evidence="8">
    <location>
        <begin position="470"/>
        <end position="489"/>
    </location>
</feature>
<feature type="transmembrane region" description="Helical" evidence="8">
    <location>
        <begin position="54"/>
        <end position="76"/>
    </location>
</feature>
<evidence type="ECO:0000256" key="5">
    <source>
        <dbReference type="ARBA" id="ARBA00022989"/>
    </source>
</evidence>
<evidence type="ECO:0000256" key="8">
    <source>
        <dbReference type="SAM" id="Phobius"/>
    </source>
</evidence>
<name>A0ABR4HIC6_9EURO</name>
<keyword evidence="11" id="KW-1185">Reference proteome</keyword>
<comment type="caution">
    <text evidence="10">The sequence shown here is derived from an EMBL/GenBank/DDBJ whole genome shotgun (WGS) entry which is preliminary data.</text>
</comment>
<evidence type="ECO:0000313" key="10">
    <source>
        <dbReference type="EMBL" id="KAL2815228.1"/>
    </source>
</evidence>
<evidence type="ECO:0000256" key="3">
    <source>
        <dbReference type="ARBA" id="ARBA00022448"/>
    </source>
</evidence>
<dbReference type="PANTHER" id="PTHR48020:SF9">
    <property type="entry name" value="MAJOR FACILITATOR SUPERFAMILY (MFS) PROFILE DOMAIN-CONTAINING PROTEIN"/>
    <property type="match status" value="1"/>
</dbReference>
<dbReference type="PRINTS" id="PR00171">
    <property type="entry name" value="SUGRTRNSPORT"/>
</dbReference>
<evidence type="ECO:0000256" key="4">
    <source>
        <dbReference type="ARBA" id="ARBA00022692"/>
    </source>
</evidence>
<keyword evidence="4 8" id="KW-0812">Transmembrane</keyword>
<dbReference type="Gene3D" id="1.20.1250.20">
    <property type="entry name" value="MFS general substrate transporter like domains"/>
    <property type="match status" value="1"/>
</dbReference>
<reference evidence="10 11" key="1">
    <citation type="submission" date="2024-07" db="EMBL/GenBank/DDBJ databases">
        <title>Section-level genome sequencing and comparative genomics of Aspergillus sections Usti and Cavernicolus.</title>
        <authorList>
            <consortium name="Lawrence Berkeley National Laboratory"/>
            <person name="Nybo J.L."/>
            <person name="Vesth T.C."/>
            <person name="Theobald S."/>
            <person name="Frisvad J.C."/>
            <person name="Larsen T.O."/>
            <person name="Kjaerboelling I."/>
            <person name="Rothschild-Mancinelli K."/>
            <person name="Lyhne E.K."/>
            <person name="Kogle M.E."/>
            <person name="Barry K."/>
            <person name="Clum A."/>
            <person name="Na H."/>
            <person name="Ledsgaard L."/>
            <person name="Lin J."/>
            <person name="Lipzen A."/>
            <person name="Kuo A."/>
            <person name="Riley R."/>
            <person name="Mondo S."/>
            <person name="LaButti K."/>
            <person name="Haridas S."/>
            <person name="Pangalinan J."/>
            <person name="Salamov A.A."/>
            <person name="Simmons B.A."/>
            <person name="Magnuson J.K."/>
            <person name="Chen J."/>
            <person name="Drula E."/>
            <person name="Henrissat B."/>
            <person name="Wiebenga A."/>
            <person name="Lubbers R.J."/>
            <person name="Gomes A.C."/>
            <person name="Makela M.R."/>
            <person name="Stajich J."/>
            <person name="Grigoriev I.V."/>
            <person name="Mortensen U.H."/>
            <person name="De vries R.P."/>
            <person name="Baker S.E."/>
            <person name="Andersen M.R."/>
        </authorList>
    </citation>
    <scope>NUCLEOTIDE SEQUENCE [LARGE SCALE GENOMIC DNA]</scope>
    <source>
        <strain evidence="10 11">CBS 600.67</strain>
    </source>
</reference>
<keyword evidence="5 8" id="KW-1133">Transmembrane helix</keyword>
<evidence type="ECO:0000256" key="2">
    <source>
        <dbReference type="ARBA" id="ARBA00010992"/>
    </source>
</evidence>
<dbReference type="InterPro" id="IPR005828">
    <property type="entry name" value="MFS_sugar_transport-like"/>
</dbReference>
<feature type="transmembrane region" description="Helical" evidence="8">
    <location>
        <begin position="343"/>
        <end position="363"/>
    </location>
</feature>
<dbReference type="Proteomes" id="UP001610335">
    <property type="component" value="Unassembled WGS sequence"/>
</dbReference>
<accession>A0ABR4HIC6</accession>
<feature type="transmembrane region" description="Helical" evidence="8">
    <location>
        <begin position="183"/>
        <end position="205"/>
    </location>
</feature>
<dbReference type="InterPro" id="IPR020846">
    <property type="entry name" value="MFS_dom"/>
</dbReference>
<feature type="transmembrane region" description="Helical" evidence="8">
    <location>
        <begin position="370"/>
        <end position="392"/>
    </location>
</feature>
<dbReference type="PROSITE" id="PS00216">
    <property type="entry name" value="SUGAR_TRANSPORT_1"/>
    <property type="match status" value="1"/>
</dbReference>
<dbReference type="InterPro" id="IPR036259">
    <property type="entry name" value="MFS_trans_sf"/>
</dbReference>
<dbReference type="EMBL" id="JBFXLS010000115">
    <property type="protein sequence ID" value="KAL2815228.1"/>
    <property type="molecule type" value="Genomic_DNA"/>
</dbReference>
<feature type="transmembrane region" description="Helical" evidence="8">
    <location>
        <begin position="124"/>
        <end position="143"/>
    </location>
</feature>
<comment type="similarity">
    <text evidence="2 7">Belongs to the major facilitator superfamily. Sugar transporter (TC 2.A.1.1) family.</text>
</comment>
<sequence>MAELEKTEMEAVEVVREHGQEADSFIEEMERQLNDAGGLDKGFFNLEFKDPRHFTWLLVAFASMGGLLSGIDQSVISGANLYLPGDLHLDAKQNSLVNSGMPLGAVGGALILSPCNEYFGRKWAIVISLVLYTLGAALEAGSINYGMMVAARVILGIGVGLEGGTVPVYVAETVERRIRGNLVSLYQFNIALGEVLGYAIAAMFLRVPGNWRYILGSSLVFSTIMFAGMLFLPESPRFLVHKGRTLDAFKVWKRIRGVETPDARDEFFTMTASVRQEENEVHEGAQNKRFPWMDFFTNPRARRSLIYANVMIILGQMTGINAIMYYMSVLMNQIGFNEENANYMSLVGGGSLLLGTIPAIFLMESFGRRFWAIITLPGFLAGLVLIGASYQVDIETNLMTVEGLYLTGLIVYMGFFGSYACLTWVVPAEVYPTYLRSYGMTTSDALLFLMSFIVTYNFTAMQDAMGRTGLTLGFYGGIAAVGWFYQLFFMPETKDMTLEEIDAVFERPTRDVVRENWAGVRQNCSDLVRGRWGRVFVEQTKRRPSVVPGAAGKVVV</sequence>
<organism evidence="10 11">
    <name type="scientific">Aspergillus cavernicola</name>
    <dbReference type="NCBI Taxonomy" id="176166"/>
    <lineage>
        <taxon>Eukaryota</taxon>
        <taxon>Fungi</taxon>
        <taxon>Dikarya</taxon>
        <taxon>Ascomycota</taxon>
        <taxon>Pezizomycotina</taxon>
        <taxon>Eurotiomycetes</taxon>
        <taxon>Eurotiomycetidae</taxon>
        <taxon>Eurotiales</taxon>
        <taxon>Aspergillaceae</taxon>
        <taxon>Aspergillus</taxon>
        <taxon>Aspergillus subgen. Nidulantes</taxon>
    </lineage>
</organism>
<keyword evidence="6 8" id="KW-0472">Membrane</keyword>
<dbReference type="NCBIfam" id="TIGR00879">
    <property type="entry name" value="SP"/>
    <property type="match status" value="1"/>
</dbReference>
<gene>
    <name evidence="10" type="ORF">BDW59DRAFT_153991</name>
</gene>
<feature type="transmembrane region" description="Helical" evidence="8">
    <location>
        <begin position="305"/>
        <end position="327"/>
    </location>
</feature>
<feature type="transmembrane region" description="Helical" evidence="8">
    <location>
        <begin position="211"/>
        <end position="232"/>
    </location>
</feature>
<feature type="transmembrane region" description="Helical" evidence="8">
    <location>
        <begin position="404"/>
        <end position="426"/>
    </location>
</feature>
<evidence type="ECO:0000313" key="11">
    <source>
        <dbReference type="Proteomes" id="UP001610335"/>
    </source>
</evidence>
<comment type="subcellular location">
    <subcellularLocation>
        <location evidence="1">Membrane</location>
        <topology evidence="1">Multi-pass membrane protein</topology>
    </subcellularLocation>
</comment>
<dbReference type="InterPro" id="IPR005829">
    <property type="entry name" value="Sugar_transporter_CS"/>
</dbReference>
<dbReference type="PROSITE" id="PS50850">
    <property type="entry name" value="MFS"/>
    <property type="match status" value="1"/>
</dbReference>
<dbReference type="Pfam" id="PF00083">
    <property type="entry name" value="Sugar_tr"/>
    <property type="match status" value="1"/>
</dbReference>
<evidence type="ECO:0000256" key="7">
    <source>
        <dbReference type="RuleBase" id="RU003346"/>
    </source>
</evidence>
<feature type="transmembrane region" description="Helical" evidence="8">
    <location>
        <begin position="438"/>
        <end position="458"/>
    </location>
</feature>
<evidence type="ECO:0000256" key="1">
    <source>
        <dbReference type="ARBA" id="ARBA00004141"/>
    </source>
</evidence>
<dbReference type="PANTHER" id="PTHR48020">
    <property type="entry name" value="PROTON MYO-INOSITOL COTRANSPORTER"/>
    <property type="match status" value="1"/>
</dbReference>
<dbReference type="SUPFAM" id="SSF103473">
    <property type="entry name" value="MFS general substrate transporter"/>
    <property type="match status" value="1"/>
</dbReference>
<proteinExistence type="inferred from homology"/>
<dbReference type="InterPro" id="IPR050814">
    <property type="entry name" value="Myo-inositol_Transporter"/>
</dbReference>
<evidence type="ECO:0000259" key="9">
    <source>
        <dbReference type="PROSITE" id="PS50850"/>
    </source>
</evidence>
<keyword evidence="3 7" id="KW-0813">Transport</keyword>
<dbReference type="PROSITE" id="PS00217">
    <property type="entry name" value="SUGAR_TRANSPORT_2"/>
    <property type="match status" value="1"/>
</dbReference>
<feature type="transmembrane region" description="Helical" evidence="8">
    <location>
        <begin position="96"/>
        <end position="112"/>
    </location>
</feature>
<dbReference type="InterPro" id="IPR003663">
    <property type="entry name" value="Sugar/inositol_transpt"/>
</dbReference>
<evidence type="ECO:0000256" key="6">
    <source>
        <dbReference type="ARBA" id="ARBA00023136"/>
    </source>
</evidence>